<evidence type="ECO:0000313" key="3">
    <source>
        <dbReference type="Proteomes" id="UP001287356"/>
    </source>
</evidence>
<comment type="caution">
    <text evidence="2">The sequence shown here is derived from an EMBL/GenBank/DDBJ whole genome shotgun (WGS) entry which is preliminary data.</text>
</comment>
<keyword evidence="1" id="KW-0472">Membrane</keyword>
<protein>
    <submittedName>
        <fullName evidence="2">Uncharacterized protein</fullName>
    </submittedName>
</protein>
<feature type="transmembrane region" description="Helical" evidence="1">
    <location>
        <begin position="46"/>
        <end position="68"/>
    </location>
</feature>
<dbReference type="AlphaFoldDB" id="A0AAE0NLP5"/>
<proteinExistence type="predicted"/>
<dbReference type="EMBL" id="JAULSN010000001">
    <property type="protein sequence ID" value="KAK3383779.1"/>
    <property type="molecule type" value="Genomic_DNA"/>
</dbReference>
<keyword evidence="1" id="KW-0812">Transmembrane</keyword>
<evidence type="ECO:0000256" key="1">
    <source>
        <dbReference type="SAM" id="Phobius"/>
    </source>
</evidence>
<dbReference type="Proteomes" id="UP001287356">
    <property type="component" value="Unassembled WGS sequence"/>
</dbReference>
<keyword evidence="3" id="KW-1185">Reference proteome</keyword>
<sequence length="97" mass="10779">MWNPGVGLHNAMLAMRASHLALLWLGQVVTFWKSVIRVLADADRNLVLAWLQGRKIAACFGFTLLLFFQDALGAQCLRYKGFGCRIQDATACCIHPS</sequence>
<keyword evidence="1" id="KW-1133">Transmembrane helix</keyword>
<feature type="transmembrane region" description="Helical" evidence="1">
    <location>
        <begin position="21"/>
        <end position="40"/>
    </location>
</feature>
<accession>A0AAE0NLP5</accession>
<organism evidence="2 3">
    <name type="scientific">Lasiosphaeria ovina</name>
    <dbReference type="NCBI Taxonomy" id="92902"/>
    <lineage>
        <taxon>Eukaryota</taxon>
        <taxon>Fungi</taxon>
        <taxon>Dikarya</taxon>
        <taxon>Ascomycota</taxon>
        <taxon>Pezizomycotina</taxon>
        <taxon>Sordariomycetes</taxon>
        <taxon>Sordariomycetidae</taxon>
        <taxon>Sordariales</taxon>
        <taxon>Lasiosphaeriaceae</taxon>
        <taxon>Lasiosphaeria</taxon>
    </lineage>
</organism>
<reference evidence="2" key="1">
    <citation type="journal article" date="2023" name="Mol. Phylogenet. Evol.">
        <title>Genome-scale phylogeny and comparative genomics of the fungal order Sordariales.</title>
        <authorList>
            <person name="Hensen N."/>
            <person name="Bonometti L."/>
            <person name="Westerberg I."/>
            <person name="Brannstrom I.O."/>
            <person name="Guillou S."/>
            <person name="Cros-Aarteil S."/>
            <person name="Calhoun S."/>
            <person name="Haridas S."/>
            <person name="Kuo A."/>
            <person name="Mondo S."/>
            <person name="Pangilinan J."/>
            <person name="Riley R."/>
            <person name="LaButti K."/>
            <person name="Andreopoulos B."/>
            <person name="Lipzen A."/>
            <person name="Chen C."/>
            <person name="Yan M."/>
            <person name="Daum C."/>
            <person name="Ng V."/>
            <person name="Clum A."/>
            <person name="Steindorff A."/>
            <person name="Ohm R.A."/>
            <person name="Martin F."/>
            <person name="Silar P."/>
            <person name="Natvig D.O."/>
            <person name="Lalanne C."/>
            <person name="Gautier V."/>
            <person name="Ament-Velasquez S.L."/>
            <person name="Kruys A."/>
            <person name="Hutchinson M.I."/>
            <person name="Powell A.J."/>
            <person name="Barry K."/>
            <person name="Miller A.N."/>
            <person name="Grigoriev I.V."/>
            <person name="Debuchy R."/>
            <person name="Gladieux P."/>
            <person name="Hiltunen Thoren M."/>
            <person name="Johannesson H."/>
        </authorList>
    </citation>
    <scope>NUCLEOTIDE SEQUENCE</scope>
    <source>
        <strain evidence="2">CBS 958.72</strain>
    </source>
</reference>
<name>A0AAE0NLP5_9PEZI</name>
<evidence type="ECO:0000313" key="2">
    <source>
        <dbReference type="EMBL" id="KAK3383779.1"/>
    </source>
</evidence>
<gene>
    <name evidence="2" type="ORF">B0T24DRAFT_606234</name>
</gene>
<reference evidence="2" key="2">
    <citation type="submission" date="2023-06" db="EMBL/GenBank/DDBJ databases">
        <authorList>
            <consortium name="Lawrence Berkeley National Laboratory"/>
            <person name="Haridas S."/>
            <person name="Hensen N."/>
            <person name="Bonometti L."/>
            <person name="Westerberg I."/>
            <person name="Brannstrom I.O."/>
            <person name="Guillou S."/>
            <person name="Cros-Aarteil S."/>
            <person name="Calhoun S."/>
            <person name="Kuo A."/>
            <person name="Mondo S."/>
            <person name="Pangilinan J."/>
            <person name="Riley R."/>
            <person name="Labutti K."/>
            <person name="Andreopoulos B."/>
            <person name="Lipzen A."/>
            <person name="Chen C."/>
            <person name="Yanf M."/>
            <person name="Daum C."/>
            <person name="Ng V."/>
            <person name="Clum A."/>
            <person name="Steindorff A."/>
            <person name="Ohm R."/>
            <person name="Martin F."/>
            <person name="Silar P."/>
            <person name="Natvig D."/>
            <person name="Lalanne C."/>
            <person name="Gautier V."/>
            <person name="Ament-Velasquez S.L."/>
            <person name="Kruys A."/>
            <person name="Hutchinson M.I."/>
            <person name="Powell A.J."/>
            <person name="Barry K."/>
            <person name="Miller A.N."/>
            <person name="Grigoriev I.V."/>
            <person name="Debuchy R."/>
            <person name="Gladieux P."/>
            <person name="Thoren M.H."/>
            <person name="Johannesson H."/>
        </authorList>
    </citation>
    <scope>NUCLEOTIDE SEQUENCE</scope>
    <source>
        <strain evidence="2">CBS 958.72</strain>
    </source>
</reference>